<dbReference type="Pfam" id="PF00903">
    <property type="entry name" value="Glyoxalase"/>
    <property type="match status" value="1"/>
</dbReference>
<gene>
    <name evidence="2" type="ORF">DI551_05205</name>
</gene>
<sequence>MAQFYPTLVTDKLVSTVNFYEDYFGFVPAVEQDGYALLQNVNDPHNKIAVFDKTHRCVADFNQAVQGVILSIAVDDVDQAYDTLYMEGLEVYKELGTDVHGTRHFVVYDPNRILVNVLQAEKAEMRLAAE</sequence>
<name>A0A2W5N194_9BACT</name>
<evidence type="ECO:0000313" key="3">
    <source>
        <dbReference type="Proteomes" id="UP000249417"/>
    </source>
</evidence>
<dbReference type="EMBL" id="QFQB01000027">
    <property type="protein sequence ID" value="PZQ46408.1"/>
    <property type="molecule type" value="Genomic_DNA"/>
</dbReference>
<dbReference type="PROSITE" id="PS51819">
    <property type="entry name" value="VOC"/>
    <property type="match status" value="1"/>
</dbReference>
<accession>A0A2W5N194</accession>
<dbReference type="Gene3D" id="3.30.720.110">
    <property type="match status" value="1"/>
</dbReference>
<proteinExistence type="predicted"/>
<protein>
    <submittedName>
        <fullName evidence="2">Glyoxalase</fullName>
    </submittedName>
</protein>
<organism evidence="2 3">
    <name type="scientific">Micavibrio aeruginosavorus</name>
    <dbReference type="NCBI Taxonomy" id="349221"/>
    <lineage>
        <taxon>Bacteria</taxon>
        <taxon>Pseudomonadati</taxon>
        <taxon>Bdellovibrionota</taxon>
        <taxon>Bdellovibrionia</taxon>
        <taxon>Bdellovibrionales</taxon>
        <taxon>Pseudobdellovibrionaceae</taxon>
        <taxon>Micavibrio</taxon>
    </lineage>
</organism>
<dbReference type="Gene3D" id="3.30.720.120">
    <property type="match status" value="1"/>
</dbReference>
<dbReference type="SUPFAM" id="SSF54593">
    <property type="entry name" value="Glyoxalase/Bleomycin resistance protein/Dihydroxybiphenyl dioxygenase"/>
    <property type="match status" value="1"/>
</dbReference>
<dbReference type="Proteomes" id="UP000249417">
    <property type="component" value="Unassembled WGS sequence"/>
</dbReference>
<evidence type="ECO:0000259" key="1">
    <source>
        <dbReference type="PROSITE" id="PS51819"/>
    </source>
</evidence>
<feature type="domain" description="VOC" evidence="1">
    <location>
        <begin position="1"/>
        <end position="120"/>
    </location>
</feature>
<dbReference type="InterPro" id="IPR004360">
    <property type="entry name" value="Glyas_Fos-R_dOase_dom"/>
</dbReference>
<dbReference type="InterPro" id="IPR029068">
    <property type="entry name" value="Glyas_Bleomycin-R_OHBP_Dase"/>
</dbReference>
<dbReference type="InterPro" id="IPR037523">
    <property type="entry name" value="VOC_core"/>
</dbReference>
<reference evidence="2 3" key="1">
    <citation type="submission" date="2017-08" db="EMBL/GenBank/DDBJ databases">
        <title>Infants hospitalized years apart are colonized by the same room-sourced microbial strains.</title>
        <authorList>
            <person name="Brooks B."/>
            <person name="Olm M.R."/>
            <person name="Firek B.A."/>
            <person name="Baker R."/>
            <person name="Thomas B.C."/>
            <person name="Morowitz M.J."/>
            <person name="Banfield J.F."/>
        </authorList>
    </citation>
    <scope>NUCLEOTIDE SEQUENCE [LARGE SCALE GENOMIC DNA]</scope>
    <source>
        <strain evidence="2">S2_005_002_R2_29</strain>
    </source>
</reference>
<comment type="caution">
    <text evidence="2">The sequence shown here is derived from an EMBL/GenBank/DDBJ whole genome shotgun (WGS) entry which is preliminary data.</text>
</comment>
<dbReference type="AlphaFoldDB" id="A0A2W5N194"/>
<evidence type="ECO:0000313" key="2">
    <source>
        <dbReference type="EMBL" id="PZQ46408.1"/>
    </source>
</evidence>